<accession>A0A3G1ZKU5</accession>
<gene>
    <name evidence="2" type="ORF">PhiH1_275</name>
</gene>
<organism evidence="2 3">
    <name type="scientific">Halobacterium phage phiH</name>
    <name type="common">Bacteriophage phi-H</name>
    <dbReference type="NCBI Taxonomy" id="169684"/>
    <lineage>
        <taxon>Viruses</taxon>
        <taxon>Duplodnaviria</taxon>
        <taxon>Heunggongvirae</taxon>
        <taxon>Uroviricota</taxon>
        <taxon>Caudoviricetes</taxon>
        <taxon>Vertoviridae</taxon>
        <taxon>Myohalovirus</taxon>
        <taxon>Myohalovirus spontanei</taxon>
        <taxon>Myohalovirus phiH</taxon>
    </lineage>
</organism>
<feature type="region of interest" description="Disordered" evidence="1">
    <location>
        <begin position="78"/>
        <end position="113"/>
    </location>
</feature>
<dbReference type="EMBL" id="MK002701">
    <property type="protein sequence ID" value="AYM00301.1"/>
    <property type="molecule type" value="Genomic_DNA"/>
</dbReference>
<sequence length="113" mass="12380">MARLNRHPQSNIAYAVRSLRSKGQLITNSAPTQNASTDALAVNIDHRAILTVPSYRSSVRVFQRSPCLHRAEGLLSPYCNRGSERTNQGNRGSAPSKILLPRTIADPFRGGPE</sequence>
<reference evidence="2 3" key="1">
    <citation type="journal article" date="2018" name="Genes (Basel)">
        <title>Complete Genome Sequence of the Model Halovirus PhiH1 (PhiH1).</title>
        <authorList>
            <person name="Dyall-Smith M."/>
            <person name="Pfeifer F."/>
            <person name="Witte A."/>
            <person name="Oesterhelt D."/>
            <person name="Pfeiffer F."/>
        </authorList>
    </citation>
    <scope>NUCLEOTIDE SEQUENCE [LARGE SCALE GENOMIC DNA]</scope>
    <source>
        <strain evidence="2">Variant phiH1</strain>
    </source>
</reference>
<name>A0A3G1ZKU5_BPPHH</name>
<evidence type="ECO:0000256" key="1">
    <source>
        <dbReference type="SAM" id="MobiDB-lite"/>
    </source>
</evidence>
<dbReference type="Proteomes" id="UP000277198">
    <property type="component" value="Segment"/>
</dbReference>
<evidence type="ECO:0000313" key="2">
    <source>
        <dbReference type="EMBL" id="AYM00301.1"/>
    </source>
</evidence>
<organismHost>
    <name type="scientific">Halobacterium salinarum</name>
    <name type="common">Halobacterium halobium</name>
    <dbReference type="NCBI Taxonomy" id="2242"/>
</organismHost>
<keyword evidence="3" id="KW-1185">Reference proteome</keyword>
<evidence type="ECO:0000313" key="3">
    <source>
        <dbReference type="Proteomes" id="UP000277198"/>
    </source>
</evidence>
<protein>
    <submittedName>
        <fullName evidence="2">Uncharacterized protein</fullName>
    </submittedName>
</protein>
<proteinExistence type="predicted"/>